<sequence>MENQGKHSAQHVPGRDRAGQEARRKGREIEEAGASLLGAASNKCHRVGIGNGGSKDRSQSESGRLSGGSEWLPLVELPARTSCMVRSAATVLRKMPCSASATASAAAAAWPRSRASGNTASIKDSHSRTRCDTVSVLKKGCCSTDSITASRSIAPVRLSYFLRILARPAGFQFNSVQLAS</sequence>
<dbReference type="KEGG" id="zma:100501166"/>
<reference evidence="2" key="1">
    <citation type="journal article" date="2009" name="PLoS Genet.">
        <title>Sequencing, mapping, and analysis of 27,455 maize full-length cDNAs.</title>
        <authorList>
            <person name="Soderlund C."/>
            <person name="Descour A."/>
            <person name="Kudrna D."/>
            <person name="Bomhoff M."/>
            <person name="Boyd L."/>
            <person name="Currie J."/>
            <person name="Angelova A."/>
            <person name="Collura K."/>
            <person name="Wissotski M."/>
            <person name="Ashley E."/>
            <person name="Morrow D."/>
            <person name="Fernandes J."/>
            <person name="Walbot V."/>
            <person name="Yu Y."/>
        </authorList>
    </citation>
    <scope>NUCLEOTIDE SEQUENCE</scope>
    <source>
        <strain evidence="2">B73</strain>
    </source>
</reference>
<feature type="region of interest" description="Disordered" evidence="1">
    <location>
        <begin position="1"/>
        <end position="67"/>
    </location>
</feature>
<name>C4J1I2_MAIZE</name>
<protein>
    <submittedName>
        <fullName evidence="2">Uncharacterized protein</fullName>
    </submittedName>
</protein>
<accession>C4J1I2</accession>
<proteinExistence type="evidence at transcript level"/>
<feature type="compositionally biased region" description="Basic and acidic residues" evidence="1">
    <location>
        <begin position="13"/>
        <end position="30"/>
    </location>
</feature>
<dbReference type="OrthoDB" id="10620697at2759"/>
<organism evidence="2">
    <name type="scientific">Zea mays</name>
    <name type="common">Maize</name>
    <dbReference type="NCBI Taxonomy" id="4577"/>
    <lineage>
        <taxon>Eukaryota</taxon>
        <taxon>Viridiplantae</taxon>
        <taxon>Streptophyta</taxon>
        <taxon>Embryophyta</taxon>
        <taxon>Tracheophyta</taxon>
        <taxon>Spermatophyta</taxon>
        <taxon>Magnoliopsida</taxon>
        <taxon>Liliopsida</taxon>
        <taxon>Poales</taxon>
        <taxon>Poaceae</taxon>
        <taxon>PACMAD clade</taxon>
        <taxon>Panicoideae</taxon>
        <taxon>Andropogonodae</taxon>
        <taxon>Andropogoneae</taxon>
        <taxon>Tripsacinae</taxon>
        <taxon>Zea</taxon>
    </lineage>
</organism>
<dbReference type="GeneID" id="100501166"/>
<reference evidence="2" key="2">
    <citation type="submission" date="2012-06" db="EMBL/GenBank/DDBJ databases">
        <authorList>
            <person name="Yu Y."/>
            <person name="Currie J."/>
            <person name="Lomeli R."/>
            <person name="Angelova A."/>
            <person name="Collura K."/>
            <person name="Wissotski M."/>
            <person name="Campos D."/>
            <person name="Kudrna D."/>
            <person name="Golser W."/>
            <person name="Ashely E."/>
            <person name="Descour A."/>
            <person name="Fernandes J."/>
            <person name="Soderlund C."/>
            <person name="Walbot V."/>
        </authorList>
    </citation>
    <scope>NUCLEOTIDE SEQUENCE</scope>
    <source>
        <strain evidence="2">B73</strain>
    </source>
</reference>
<dbReference type="RefSeq" id="NP_001182890.1">
    <property type="nucleotide sequence ID" value="NM_001195961.1"/>
</dbReference>
<evidence type="ECO:0000313" key="2">
    <source>
        <dbReference type="EMBL" id="ACR35032.1"/>
    </source>
</evidence>
<dbReference type="AlphaFoldDB" id="C4J1I2"/>
<evidence type="ECO:0000256" key="1">
    <source>
        <dbReference type="SAM" id="MobiDB-lite"/>
    </source>
</evidence>
<dbReference type="HOGENOM" id="CLU_128435_0_0_1"/>
<dbReference type="EMBL" id="BT084679">
    <property type="protein sequence ID" value="ACR35032.1"/>
    <property type="molecule type" value="mRNA"/>
</dbReference>